<feature type="compositionally biased region" description="Basic and acidic residues" evidence="1">
    <location>
        <begin position="288"/>
        <end position="299"/>
    </location>
</feature>
<dbReference type="AlphaFoldDB" id="A0AAN6GTL8"/>
<proteinExistence type="predicted"/>
<feature type="compositionally biased region" description="Pro residues" evidence="1">
    <location>
        <begin position="251"/>
        <end position="265"/>
    </location>
</feature>
<feature type="compositionally biased region" description="Polar residues" evidence="1">
    <location>
        <begin position="45"/>
        <end position="54"/>
    </location>
</feature>
<feature type="region of interest" description="Disordered" evidence="1">
    <location>
        <begin position="425"/>
        <end position="509"/>
    </location>
</feature>
<dbReference type="EMBL" id="JAPDMZ010000011">
    <property type="protein sequence ID" value="KAK0556766.1"/>
    <property type="molecule type" value="Genomic_DNA"/>
</dbReference>
<protein>
    <submittedName>
        <fullName evidence="2">Uncharacterized protein</fullName>
    </submittedName>
</protein>
<feature type="compositionally biased region" description="Basic and acidic residues" evidence="1">
    <location>
        <begin position="548"/>
        <end position="561"/>
    </location>
</feature>
<keyword evidence="3" id="KW-1185">Reference proteome</keyword>
<evidence type="ECO:0000313" key="3">
    <source>
        <dbReference type="Proteomes" id="UP001176517"/>
    </source>
</evidence>
<feature type="compositionally biased region" description="Low complexity" evidence="1">
    <location>
        <begin position="306"/>
        <end position="322"/>
    </location>
</feature>
<feature type="compositionally biased region" description="Basic residues" evidence="1">
    <location>
        <begin position="597"/>
        <end position="607"/>
    </location>
</feature>
<feature type="compositionally biased region" description="Low complexity" evidence="1">
    <location>
        <begin position="340"/>
        <end position="349"/>
    </location>
</feature>
<organism evidence="2 3">
    <name type="scientific">Tilletia horrida</name>
    <dbReference type="NCBI Taxonomy" id="155126"/>
    <lineage>
        <taxon>Eukaryota</taxon>
        <taxon>Fungi</taxon>
        <taxon>Dikarya</taxon>
        <taxon>Basidiomycota</taxon>
        <taxon>Ustilaginomycotina</taxon>
        <taxon>Exobasidiomycetes</taxon>
        <taxon>Tilletiales</taxon>
        <taxon>Tilletiaceae</taxon>
        <taxon>Tilletia</taxon>
    </lineage>
</organism>
<gene>
    <name evidence="2" type="ORF">OC846_000954</name>
</gene>
<feature type="compositionally biased region" description="Low complexity" evidence="1">
    <location>
        <begin position="563"/>
        <end position="574"/>
    </location>
</feature>
<feature type="compositionally biased region" description="Polar residues" evidence="1">
    <location>
        <begin position="441"/>
        <end position="452"/>
    </location>
</feature>
<evidence type="ECO:0000256" key="1">
    <source>
        <dbReference type="SAM" id="MobiDB-lite"/>
    </source>
</evidence>
<dbReference type="Proteomes" id="UP001176517">
    <property type="component" value="Unassembled WGS sequence"/>
</dbReference>
<accession>A0AAN6GTL8</accession>
<sequence>MVKHIGSPHSTSSPIPDPAAPPENESIKATPHNLAQAQAILSHLLLSQRTSTSREGTHSPSSNPNPNTTQPISESERDDDAASGIRAARAGSVNISETLRHAAQAELLRMRALQDQQRRRSTSAAHQLPTVRAGSRLVRQTPIVTPLGPPVLRSPQTTGHKRQWEDTVHSQQFLEQAGAVAHQFGEFFSQERAWAALALEAATRRDSELSTSEGRTEASRASISTVGSRASLGMQSQASASSGTLSNRLQPPTPPVTSEDMPPPLKRLRITTSRSEASLMLPPPSSPEAKETVHSRHINEMPSIVRSSPTPSSESRSTTRPSEVLHSVVSTQRSRILTPSSAAARALSSPNLSGSPQHGGSPRGLVTVISNFAQMLEGRQQVSRGLEALAREGHQFVRESGAGAEVSVESEGTDPDRDAEVIQHTAGASPSAESEDGHLSASASEWTDSSQGDMLGVGPSSRRATLCSTSSRDGSRRLSEVVDAEAPAVQAEAQTPPSHPVVSGFAAMKRRSRSASPGLSCNVFQSRRNGPAHHLTASSVFFSEAESVEPRTRRDLKEERAGSPTSSSTTSSSTLNVSDVRPRSGRHPIVSGWCAWRVHHPRNRSNRPSRTSITVAPDEPAPTSTDNKKEESEE</sequence>
<feature type="region of interest" description="Disordered" evidence="1">
    <location>
        <begin position="1"/>
        <end position="84"/>
    </location>
</feature>
<feature type="region of interest" description="Disordered" evidence="1">
    <location>
        <begin position="204"/>
        <end position="364"/>
    </location>
</feature>
<feature type="compositionally biased region" description="Basic and acidic residues" evidence="1">
    <location>
        <begin position="204"/>
        <end position="218"/>
    </location>
</feature>
<feature type="compositionally biased region" description="Polar residues" evidence="1">
    <location>
        <begin position="462"/>
        <end position="472"/>
    </location>
</feature>
<evidence type="ECO:0000313" key="2">
    <source>
        <dbReference type="EMBL" id="KAK0556766.1"/>
    </source>
</evidence>
<reference evidence="2" key="1">
    <citation type="journal article" date="2023" name="PhytoFront">
        <title>Draft Genome Resources of Seven Strains of Tilletia horrida, Causal Agent of Kernel Smut of Rice.</title>
        <authorList>
            <person name="Khanal S."/>
            <person name="Antony Babu S."/>
            <person name="Zhou X.G."/>
        </authorList>
    </citation>
    <scope>NUCLEOTIDE SEQUENCE</scope>
    <source>
        <strain evidence="2">TX6</strain>
    </source>
</reference>
<feature type="compositionally biased region" description="Polar residues" evidence="1">
    <location>
        <begin position="328"/>
        <end position="339"/>
    </location>
</feature>
<name>A0AAN6GTL8_9BASI</name>
<feature type="compositionally biased region" description="Polar residues" evidence="1">
    <location>
        <begin position="219"/>
        <end position="250"/>
    </location>
</feature>
<comment type="caution">
    <text evidence="2">The sequence shown here is derived from an EMBL/GenBank/DDBJ whole genome shotgun (WGS) entry which is preliminary data.</text>
</comment>
<feature type="region of interest" description="Disordered" evidence="1">
    <location>
        <begin position="534"/>
        <end position="634"/>
    </location>
</feature>